<reference evidence="1" key="1">
    <citation type="submission" date="2016-08" db="EMBL/GenBank/DDBJ databases">
        <authorList>
            <person name="Ngugi D.K."/>
            <person name="Miyake S."/>
            <person name="Stingl U."/>
        </authorList>
    </citation>
    <scope>NUCLEOTIDE SEQUENCE</scope>
    <source>
        <strain evidence="1">SCG-B11WGA-EpuloA1</strain>
    </source>
</reference>
<dbReference type="EMBL" id="LJDB01000005">
    <property type="protein sequence ID" value="ONI42844.1"/>
    <property type="molecule type" value="Genomic_DNA"/>
</dbReference>
<gene>
    <name evidence="1" type="ORF">AN396_12990</name>
</gene>
<proteinExistence type="predicted"/>
<protein>
    <submittedName>
        <fullName evidence="1">Transcriptional repressor CodY</fullName>
    </submittedName>
</protein>
<name>A0ACC8XH35_9FIRM</name>
<evidence type="ECO:0000313" key="2">
    <source>
        <dbReference type="Proteomes" id="UP000188605"/>
    </source>
</evidence>
<dbReference type="Proteomes" id="UP000188605">
    <property type="component" value="Unassembled WGS sequence"/>
</dbReference>
<keyword evidence="2" id="KW-1185">Reference proteome</keyword>
<organism evidence="1 2">
    <name type="scientific">Candidatus Epulonipiscium fishelsonii</name>
    <dbReference type="NCBI Taxonomy" id="77094"/>
    <lineage>
        <taxon>Bacteria</taxon>
        <taxon>Bacillati</taxon>
        <taxon>Bacillota</taxon>
        <taxon>Clostridia</taxon>
        <taxon>Lachnospirales</taxon>
        <taxon>Lachnospiraceae</taxon>
        <taxon>Candidatus Epulonipiscium</taxon>
    </lineage>
</organism>
<sequence length="252" mass="28150">MSIDLLQKMRKINRLLQRIGSERVMFKDICKVISDVVASNTVIISNKSKVLGIENKFISGLIGSEKYVGYAINDQLLSIMDVKQNQSMETVFSEFPNSINYMGCILPIVAGGQRLGTFLAYKEKIDGVYDISDLILLEYAATIMAVELLTSLNEEKEEEERKLQIVKSAINTLSYSELEAIFHIFDKLDGKEGLLVASKIADKVGITRSVIVNALRKFESAGVIESRSLGMKGTYIKILNELLLSELDALRR</sequence>
<evidence type="ECO:0000313" key="1">
    <source>
        <dbReference type="EMBL" id="ONI42844.1"/>
    </source>
</evidence>
<comment type="caution">
    <text evidence="1">The sequence shown here is derived from an EMBL/GenBank/DDBJ whole genome shotgun (WGS) entry which is preliminary data.</text>
</comment>
<accession>A0ACC8XH35</accession>